<feature type="transmembrane region" description="Helical" evidence="1">
    <location>
        <begin position="345"/>
        <end position="364"/>
    </location>
</feature>
<keyword evidence="1" id="KW-0472">Membrane</keyword>
<organism evidence="2 3">
    <name type="scientific">Cohnella lupini</name>
    <dbReference type="NCBI Taxonomy" id="1294267"/>
    <lineage>
        <taxon>Bacteria</taxon>
        <taxon>Bacillati</taxon>
        <taxon>Bacillota</taxon>
        <taxon>Bacilli</taxon>
        <taxon>Bacillales</taxon>
        <taxon>Paenibacillaceae</taxon>
        <taxon>Cohnella</taxon>
    </lineage>
</organism>
<dbReference type="AlphaFoldDB" id="A0A3D9I6Z8"/>
<dbReference type="Proteomes" id="UP000256869">
    <property type="component" value="Unassembled WGS sequence"/>
</dbReference>
<sequence>MSTSTSSTAIRFPCAGCAGPMVFDSESQNLKCRYCGAERSIDNVMEQPQEHPFDNEGDNLEALHDWGTEQQLIHCETCGGETLIPAGQTTSQCVFCGSPKVLPQADSGSIRPESVIPFQISRDEALSSFSAWKKKRWFLPGAFKKQNVNSELNSIYIPYWTYDTDTYSVYTAEVGIYHYRTVTRTRVVNGKSETYTATERYTVWHPTRGDYDRSFDDLLIPASGHYDSGLLGKLGDFELSELRTYQPEYLSGYISERYSVSREQGWEEAREIADDTLKSEIKQVIGGDEIRNLNIRTSYDDITYKHLLLPVWNANYTYKSKSYYYMVNGQTGTVSGHVPRSAVKITLFTLLCIGIAGLVVLFILSQQDTSVQESLIR</sequence>
<evidence type="ECO:0000313" key="3">
    <source>
        <dbReference type="Proteomes" id="UP000256869"/>
    </source>
</evidence>
<dbReference type="OrthoDB" id="3182597at2"/>
<evidence type="ECO:0000313" key="2">
    <source>
        <dbReference type="EMBL" id="RED57553.1"/>
    </source>
</evidence>
<accession>A0A3D9I6Z8</accession>
<protein>
    <recommendedName>
        <fullName evidence="4">Replication restart DNA helicase PriA</fullName>
    </recommendedName>
</protein>
<keyword evidence="1" id="KW-0812">Transmembrane</keyword>
<evidence type="ECO:0008006" key="4">
    <source>
        <dbReference type="Google" id="ProtNLM"/>
    </source>
</evidence>
<evidence type="ECO:0000256" key="1">
    <source>
        <dbReference type="SAM" id="Phobius"/>
    </source>
</evidence>
<dbReference type="RefSeq" id="WP_115993854.1">
    <property type="nucleotide sequence ID" value="NZ_QRDY01000010.1"/>
</dbReference>
<reference evidence="2 3" key="1">
    <citation type="submission" date="2018-07" db="EMBL/GenBank/DDBJ databases">
        <title>Genomic Encyclopedia of Type Strains, Phase III (KMG-III): the genomes of soil and plant-associated and newly described type strains.</title>
        <authorList>
            <person name="Whitman W."/>
        </authorList>
    </citation>
    <scope>NUCLEOTIDE SEQUENCE [LARGE SCALE GENOMIC DNA]</scope>
    <source>
        <strain evidence="2 3">CECT 8236</strain>
    </source>
</reference>
<gene>
    <name evidence="2" type="ORF">DFP95_11025</name>
</gene>
<proteinExistence type="predicted"/>
<dbReference type="EMBL" id="QRDY01000010">
    <property type="protein sequence ID" value="RED57553.1"/>
    <property type="molecule type" value="Genomic_DNA"/>
</dbReference>
<keyword evidence="3" id="KW-1185">Reference proteome</keyword>
<dbReference type="PANTHER" id="PTHR37826">
    <property type="entry name" value="FLOTILLIN BAND_7_5 DOMAIN PROTEIN"/>
    <property type="match status" value="1"/>
</dbReference>
<name>A0A3D9I6Z8_9BACL</name>
<dbReference type="PANTHER" id="PTHR37826:SF3">
    <property type="entry name" value="J DOMAIN-CONTAINING PROTEIN"/>
    <property type="match status" value="1"/>
</dbReference>
<comment type="caution">
    <text evidence="2">The sequence shown here is derived from an EMBL/GenBank/DDBJ whole genome shotgun (WGS) entry which is preliminary data.</text>
</comment>
<keyword evidence="1" id="KW-1133">Transmembrane helix</keyword>